<evidence type="ECO:0000313" key="1">
    <source>
        <dbReference type="EMBL" id="PHE09677.1"/>
    </source>
</evidence>
<reference evidence="1 2" key="1">
    <citation type="submission" date="2017-09" db="EMBL/GenBank/DDBJ databases">
        <title>Large-scale bioinformatics analysis of Bacillus genomes uncovers conserved roles of natural products in bacterial physiology.</title>
        <authorList>
            <consortium name="Agbiome Team Llc"/>
            <person name="Bleich R.M."/>
            <person name="Grubbs K.J."/>
            <person name="Santa Maria K.C."/>
            <person name="Allen S.E."/>
            <person name="Farag S."/>
            <person name="Shank E.A."/>
            <person name="Bowers A."/>
        </authorList>
    </citation>
    <scope>NUCLEOTIDE SEQUENCE [LARGE SCALE GENOMIC DNA]</scope>
    <source>
        <strain evidence="1 2">AFS042148</strain>
    </source>
</reference>
<proteinExistence type="predicted"/>
<protein>
    <submittedName>
        <fullName evidence="1">Uncharacterized protein</fullName>
    </submittedName>
</protein>
<gene>
    <name evidence="1" type="ORF">COF62_20850</name>
</gene>
<dbReference type="AlphaFoldDB" id="A0AAP8JWR6"/>
<name>A0AAP8JWR6_9BACI</name>
<sequence length="93" mass="10515">MHSCFSFLSSNLSSNSFVLSSLYILSRYLRAVRLPHQNSANARKFGRRYLPVNARLVKANNHFGMNKMIISEKELLAYASSSLTSLLTVCKEN</sequence>
<evidence type="ECO:0000313" key="2">
    <source>
        <dbReference type="Proteomes" id="UP000224044"/>
    </source>
</evidence>
<dbReference type="EMBL" id="NUSY01000032">
    <property type="protein sequence ID" value="PHE09677.1"/>
    <property type="molecule type" value="Genomic_DNA"/>
</dbReference>
<comment type="caution">
    <text evidence="1">The sequence shown here is derived from an EMBL/GenBank/DDBJ whole genome shotgun (WGS) entry which is preliminary data.</text>
</comment>
<organism evidence="1 2">
    <name type="scientific">Bacillus toyonensis</name>
    <dbReference type="NCBI Taxonomy" id="155322"/>
    <lineage>
        <taxon>Bacteria</taxon>
        <taxon>Bacillati</taxon>
        <taxon>Bacillota</taxon>
        <taxon>Bacilli</taxon>
        <taxon>Bacillales</taxon>
        <taxon>Bacillaceae</taxon>
        <taxon>Bacillus</taxon>
        <taxon>Bacillus cereus group</taxon>
    </lineage>
</organism>
<accession>A0AAP8JWR6</accession>
<dbReference type="Proteomes" id="UP000224044">
    <property type="component" value="Unassembled WGS sequence"/>
</dbReference>